<feature type="region of interest" description="Disordered" evidence="1">
    <location>
        <begin position="282"/>
        <end position="377"/>
    </location>
</feature>
<dbReference type="NCBIfam" id="NF040486">
    <property type="entry name" value="SrfA_fam"/>
    <property type="match status" value="1"/>
</dbReference>
<proteinExistence type="predicted"/>
<dbReference type="RefSeq" id="WP_184265865.1">
    <property type="nucleotide sequence ID" value="NZ_JACIIX010000019.1"/>
</dbReference>
<evidence type="ECO:0008006" key="5">
    <source>
        <dbReference type="Google" id="ProtNLM"/>
    </source>
</evidence>
<evidence type="ECO:0000313" key="3">
    <source>
        <dbReference type="EMBL" id="MBB6212246.1"/>
    </source>
</evidence>
<comment type="caution">
    <text evidence="3">The sequence shown here is derived from an EMBL/GenBank/DDBJ whole genome shotgun (WGS) entry which is preliminary data.</text>
</comment>
<evidence type="ECO:0000256" key="2">
    <source>
        <dbReference type="SAM" id="Phobius"/>
    </source>
</evidence>
<keyword evidence="2" id="KW-0812">Transmembrane</keyword>
<sequence length="478" mass="50922">MSGRPTVAGPLLRTGMLRDFNALGSVGSPVFASAPQLRATIRRQLGEDVAALMAIPQINERGDTIDWYAEKGAMVVPWSSASFEEKQEALPLLQAARDKLQARAAQLAENLSKVTAPSKDQEVFIRLLPFGLQIPDDSHIYLVDGAPVVTFWGFTHINAASTADTIRDLVLTRPVAPPPPPPPAAVVPPPVVEEPRRPWWRWLLWLLPLLLLLLLLLFLLRGCATPVVLDLPGIGPVTLGPEPEKKPELPVDPKKVVPGMVLPGAVPGTVIPGVGVVGPDGTVQADPKVTAPELMPEAKKPDAVLPPVKPEPKPEAKPDPKPEVKPEQKPVEPKKPEVPPQAEQKPVDPKKPGQEPLKPLVLPPDAGTNGNMDFLNGKWRSRTGLVDSATGLPVEMEYTFENGKGTAAVTRHDGTVCKAPAQASMQGKQMQIDLQDAVCPDGGGFGKAKVDCVPGADGRASCKGTNADGTKFDVVIGQ</sequence>
<accession>A0A7W9ZIU7</accession>
<keyword evidence="2" id="KW-0472">Membrane</keyword>
<dbReference type="AlphaFoldDB" id="A0A7W9ZIU7"/>
<evidence type="ECO:0000313" key="4">
    <source>
        <dbReference type="Proteomes" id="UP000544872"/>
    </source>
</evidence>
<protein>
    <recommendedName>
        <fullName evidence="5">Breakpoint cluster region protein</fullName>
    </recommendedName>
</protein>
<dbReference type="Proteomes" id="UP000544872">
    <property type="component" value="Unassembled WGS sequence"/>
</dbReference>
<feature type="transmembrane region" description="Helical" evidence="2">
    <location>
        <begin position="202"/>
        <end position="220"/>
    </location>
</feature>
<organism evidence="3 4">
    <name type="scientific">Novispirillum itersonii</name>
    <name type="common">Aquaspirillum itersonii</name>
    <dbReference type="NCBI Taxonomy" id="189"/>
    <lineage>
        <taxon>Bacteria</taxon>
        <taxon>Pseudomonadati</taxon>
        <taxon>Pseudomonadota</taxon>
        <taxon>Alphaproteobacteria</taxon>
        <taxon>Rhodospirillales</taxon>
        <taxon>Novispirillaceae</taxon>
        <taxon>Novispirillum</taxon>
    </lineage>
</organism>
<reference evidence="3 4" key="1">
    <citation type="submission" date="2020-08" db="EMBL/GenBank/DDBJ databases">
        <title>Genomic Encyclopedia of Type Strains, Phase IV (KMG-IV): sequencing the most valuable type-strain genomes for metagenomic binning, comparative biology and taxonomic classification.</title>
        <authorList>
            <person name="Goeker M."/>
        </authorList>
    </citation>
    <scope>NUCLEOTIDE SEQUENCE [LARGE SCALE GENOMIC DNA]</scope>
    <source>
        <strain evidence="3 4">DSM 11590</strain>
    </source>
</reference>
<gene>
    <name evidence="3" type="ORF">FHS48_003696</name>
</gene>
<dbReference type="InterPro" id="IPR047774">
    <property type="entry name" value="SrfA-like"/>
</dbReference>
<dbReference type="EMBL" id="JACIIX010000019">
    <property type="protein sequence ID" value="MBB6212246.1"/>
    <property type="molecule type" value="Genomic_DNA"/>
</dbReference>
<name>A0A7W9ZIU7_NOVIT</name>
<keyword evidence="4" id="KW-1185">Reference proteome</keyword>
<feature type="compositionally biased region" description="Basic and acidic residues" evidence="1">
    <location>
        <begin position="310"/>
        <end position="337"/>
    </location>
</feature>
<evidence type="ECO:0000256" key="1">
    <source>
        <dbReference type="SAM" id="MobiDB-lite"/>
    </source>
</evidence>
<keyword evidence="2" id="KW-1133">Transmembrane helix</keyword>